<dbReference type="GO" id="GO:0005654">
    <property type="term" value="C:nucleoplasm"/>
    <property type="evidence" value="ECO:0007669"/>
    <property type="project" value="TreeGrafter"/>
</dbReference>
<dbReference type="SUPFAM" id="SSF57845">
    <property type="entry name" value="B-box zinc-binding domain"/>
    <property type="match status" value="1"/>
</dbReference>
<dbReference type="Proteomes" id="UP000694844">
    <property type="component" value="Chromosome 5"/>
</dbReference>
<dbReference type="InterPro" id="IPR011042">
    <property type="entry name" value="6-blade_b-propeller_TolB-like"/>
</dbReference>
<evidence type="ECO:0000313" key="8">
    <source>
        <dbReference type="RefSeq" id="XP_022338494.1"/>
    </source>
</evidence>
<evidence type="ECO:0000256" key="5">
    <source>
        <dbReference type="SAM" id="MobiDB-lite"/>
    </source>
</evidence>
<feature type="repeat" description="NHL" evidence="3">
    <location>
        <begin position="483"/>
        <end position="511"/>
    </location>
</feature>
<feature type="domain" description="B box-type" evidence="6">
    <location>
        <begin position="8"/>
        <end position="53"/>
    </location>
</feature>
<dbReference type="InterPro" id="IPR001258">
    <property type="entry name" value="NHL_repeat"/>
</dbReference>
<dbReference type="Gene3D" id="3.30.160.60">
    <property type="entry name" value="Classic Zinc Finger"/>
    <property type="match status" value="1"/>
</dbReference>
<dbReference type="AlphaFoldDB" id="A0A8B8EFN1"/>
<evidence type="ECO:0000259" key="6">
    <source>
        <dbReference type="PROSITE" id="PS50119"/>
    </source>
</evidence>
<proteinExistence type="predicted"/>
<gene>
    <name evidence="8" type="primary">LOC111134021</name>
</gene>
<accession>A0A8B8EFN1</accession>
<dbReference type="PROSITE" id="PS51125">
    <property type="entry name" value="NHL"/>
    <property type="match status" value="1"/>
</dbReference>
<name>A0A8B8EFN1_CRAVI</name>
<dbReference type="Gene3D" id="2.120.10.30">
    <property type="entry name" value="TolB, C-terminal domain"/>
    <property type="match status" value="2"/>
</dbReference>
<dbReference type="PANTHER" id="PTHR25462:SF305">
    <property type="entry name" value="RING-TYPE DOMAIN-CONTAINING PROTEIN"/>
    <property type="match status" value="1"/>
</dbReference>
<evidence type="ECO:0000256" key="2">
    <source>
        <dbReference type="PROSITE-ProRule" id="PRU00024"/>
    </source>
</evidence>
<dbReference type="SUPFAM" id="SSF101898">
    <property type="entry name" value="NHL repeat"/>
    <property type="match status" value="1"/>
</dbReference>
<keyword evidence="1" id="KW-0677">Repeat</keyword>
<keyword evidence="4" id="KW-0175">Coiled coil</keyword>
<feature type="coiled-coil region" evidence="4">
    <location>
        <begin position="104"/>
        <end position="214"/>
    </location>
</feature>
<evidence type="ECO:0000256" key="1">
    <source>
        <dbReference type="ARBA" id="ARBA00022737"/>
    </source>
</evidence>
<sequence length="554" mass="63841">MDPDNSAQDVARCDLCKTAIVQSYCDFCHVNLCKPCIGEHISDEYDKHKIVPFEKRRSTLIYPKCQTHPDETCKYQCKDCNIFFCTDCLASKQHNKEHRLLKLNEVYNKKKEHIKKDKEEIKKELLPTYEDIASELDVQIANLDVDYKKLIIEISKQREELHREIDNTMNQREKEIDENKMKHLSILKKHLDEIKQLQSLMQESLHALNEIEESNEVIPTIHYISKNQEFSKLPPKVIVSMPKFIHKPIEKEELCSLFGKLTPLSTTLEERVFTAKKPNTSVRELLDDSVVLNTINTGYDKIRCVVCLNEEEIWTSGWNPDIKCFNTQGILQKTIKTKSRERPNDIAVYSDGSLVYSDWKTSTVYKVENDQAEEIIRLEGWTPANLCVTSSGDILITMYSDDKTQSKVVRYSGSTVKQTLHLDDEGQPLYSGNAFPKCITENRNLDICVADNKASAVVVVNEAGKLRFRYTGRPSPTKNEPFHPTGITTDSQSRILTSDRKNHCIHILDVNGQFLRYIDNCDLKSPIGLYVDKDDNLFVCEQFSGIVQKIRYLK</sequence>
<dbReference type="CDD" id="cd19756">
    <property type="entry name" value="Bbox2"/>
    <property type="match status" value="1"/>
</dbReference>
<keyword evidence="7" id="KW-1185">Reference proteome</keyword>
<dbReference type="GeneID" id="111134021"/>
<keyword evidence="2" id="KW-0863">Zinc-finger</keyword>
<feature type="domain" description="B box-type" evidence="6">
    <location>
        <begin position="65"/>
        <end position="103"/>
    </location>
</feature>
<dbReference type="GO" id="GO:0061630">
    <property type="term" value="F:ubiquitin protein ligase activity"/>
    <property type="evidence" value="ECO:0007669"/>
    <property type="project" value="TreeGrafter"/>
</dbReference>
<feature type="region of interest" description="Disordered" evidence="5">
    <location>
        <begin position="471"/>
        <end position="490"/>
    </location>
</feature>
<evidence type="ECO:0000313" key="7">
    <source>
        <dbReference type="Proteomes" id="UP000694844"/>
    </source>
</evidence>
<dbReference type="KEGG" id="cvn:111134021"/>
<dbReference type="PANTHER" id="PTHR25462">
    <property type="entry name" value="BONUS, ISOFORM C-RELATED"/>
    <property type="match status" value="1"/>
</dbReference>
<organism evidence="7 8">
    <name type="scientific">Crassostrea virginica</name>
    <name type="common">Eastern oyster</name>
    <dbReference type="NCBI Taxonomy" id="6565"/>
    <lineage>
        <taxon>Eukaryota</taxon>
        <taxon>Metazoa</taxon>
        <taxon>Spiralia</taxon>
        <taxon>Lophotrochozoa</taxon>
        <taxon>Mollusca</taxon>
        <taxon>Bivalvia</taxon>
        <taxon>Autobranchia</taxon>
        <taxon>Pteriomorphia</taxon>
        <taxon>Ostreida</taxon>
        <taxon>Ostreoidea</taxon>
        <taxon>Ostreidae</taxon>
        <taxon>Crassostrea</taxon>
    </lineage>
</organism>
<dbReference type="RefSeq" id="XP_022338494.1">
    <property type="nucleotide sequence ID" value="XM_022482786.1"/>
</dbReference>
<protein>
    <submittedName>
        <fullName evidence="8">Uncharacterized protein LOC111134021</fullName>
    </submittedName>
</protein>
<dbReference type="GO" id="GO:0008270">
    <property type="term" value="F:zinc ion binding"/>
    <property type="evidence" value="ECO:0007669"/>
    <property type="project" value="UniProtKB-KW"/>
</dbReference>
<dbReference type="InterPro" id="IPR000315">
    <property type="entry name" value="Znf_B-box"/>
</dbReference>
<dbReference type="PROSITE" id="PS50119">
    <property type="entry name" value="ZF_BBOX"/>
    <property type="match status" value="2"/>
</dbReference>
<evidence type="ECO:0000256" key="4">
    <source>
        <dbReference type="SAM" id="Coils"/>
    </source>
</evidence>
<reference evidence="8" key="1">
    <citation type="submission" date="2025-08" db="UniProtKB">
        <authorList>
            <consortium name="RefSeq"/>
        </authorList>
    </citation>
    <scope>IDENTIFICATION</scope>
    <source>
        <tissue evidence="8">Whole sample</tissue>
    </source>
</reference>
<keyword evidence="2" id="KW-0862">Zinc</keyword>
<dbReference type="InterPro" id="IPR047153">
    <property type="entry name" value="TRIM45/56/19-like"/>
</dbReference>
<dbReference type="OrthoDB" id="27136at2759"/>
<evidence type="ECO:0000256" key="3">
    <source>
        <dbReference type="PROSITE-ProRule" id="PRU00504"/>
    </source>
</evidence>
<keyword evidence="2" id="KW-0479">Metal-binding</keyword>